<evidence type="ECO:0000259" key="1">
    <source>
        <dbReference type="Pfam" id="PF10728"/>
    </source>
</evidence>
<name>A0A923SQD8_9FIRM</name>
<dbReference type="EMBL" id="JACRYT010000005">
    <property type="protein sequence ID" value="MBC6679527.1"/>
    <property type="molecule type" value="Genomic_DNA"/>
</dbReference>
<dbReference type="Pfam" id="PF10728">
    <property type="entry name" value="DUF2520"/>
    <property type="match status" value="1"/>
</dbReference>
<comment type="caution">
    <text evidence="2">The sequence shown here is derived from an EMBL/GenBank/DDBJ whole genome shotgun (WGS) entry which is preliminary data.</text>
</comment>
<dbReference type="Gene3D" id="3.40.50.720">
    <property type="entry name" value="NAD(P)-binding Rossmann-like Domain"/>
    <property type="match status" value="1"/>
</dbReference>
<keyword evidence="3" id="KW-1185">Reference proteome</keyword>
<organism evidence="2 3">
    <name type="scientific">Zhenpiania hominis</name>
    <dbReference type="NCBI Taxonomy" id="2763644"/>
    <lineage>
        <taxon>Bacteria</taxon>
        <taxon>Bacillati</taxon>
        <taxon>Bacillota</taxon>
        <taxon>Clostridia</taxon>
        <taxon>Peptostreptococcales</taxon>
        <taxon>Anaerovoracaceae</taxon>
        <taxon>Zhenpiania</taxon>
    </lineage>
</organism>
<dbReference type="AlphaFoldDB" id="A0A923SQD8"/>
<proteinExistence type="predicted"/>
<dbReference type="InterPro" id="IPR037108">
    <property type="entry name" value="TM1727-like_C_sf"/>
</dbReference>
<dbReference type="InterPro" id="IPR036291">
    <property type="entry name" value="NAD(P)-bd_dom_sf"/>
</dbReference>
<sequence length="302" mass="32771">MKAGFIGAGKAGCSLGRYLRDLRLKESAAADENSGAGRTFELSGFYSKTFEHSKEAADDTKSAAFSNFEQVISESDIIFITTPDRVIGEVWETIRKKGEQGELPVKGRIFCHLSGSLSSEVFRGRKELGAFGCAVHPMQAISSRDTDFSGTFFTADGDAEAVAAVKELLSQKGNPVSVIEPSCKKKYHMAASTASNLVVGLIQMALDALEECGFSQDTALAMLTPLIEGNVKNICEKGTAAALTGPVERGDAETVKVHLQQLTGERREIYRLLSRQLMGVARVKNETRDYSNLETLLEEKDQ</sequence>
<protein>
    <submittedName>
        <fullName evidence="2">DUF2520 domain-containing protein</fullName>
    </submittedName>
</protein>
<dbReference type="InterPro" id="IPR018931">
    <property type="entry name" value="DUF2520"/>
</dbReference>
<dbReference type="InterPro" id="IPR008927">
    <property type="entry name" value="6-PGluconate_DH-like_C_sf"/>
</dbReference>
<dbReference type="SUPFAM" id="SSF51735">
    <property type="entry name" value="NAD(P)-binding Rossmann-fold domains"/>
    <property type="match status" value="1"/>
</dbReference>
<dbReference type="Proteomes" id="UP000602647">
    <property type="component" value="Unassembled WGS sequence"/>
</dbReference>
<reference evidence="2" key="1">
    <citation type="submission" date="2020-08" db="EMBL/GenBank/DDBJ databases">
        <title>Genome public.</title>
        <authorList>
            <person name="Liu C."/>
            <person name="Sun Q."/>
        </authorList>
    </citation>
    <scope>NUCLEOTIDE SEQUENCE</scope>
    <source>
        <strain evidence="2">BX12</strain>
    </source>
</reference>
<dbReference type="SUPFAM" id="SSF48179">
    <property type="entry name" value="6-phosphogluconate dehydrogenase C-terminal domain-like"/>
    <property type="match status" value="1"/>
</dbReference>
<accession>A0A923SQD8</accession>
<dbReference type="PANTHER" id="PTHR40459:SF1">
    <property type="entry name" value="CONSERVED HYPOTHETICAL ALANINE AND LEUCINE RICH PROTEIN"/>
    <property type="match status" value="1"/>
</dbReference>
<gene>
    <name evidence="2" type="ORF">H9L42_06780</name>
</gene>
<feature type="domain" description="DUF2520" evidence="1">
    <location>
        <begin position="152"/>
        <end position="276"/>
    </location>
</feature>
<dbReference type="PANTHER" id="PTHR40459">
    <property type="entry name" value="CONSERVED HYPOTHETICAL ALANINE AND LEUCINE RICH PROTEIN"/>
    <property type="match status" value="1"/>
</dbReference>
<dbReference type="RefSeq" id="WP_187302635.1">
    <property type="nucleotide sequence ID" value="NZ_JACRYT010000005.1"/>
</dbReference>
<evidence type="ECO:0000313" key="2">
    <source>
        <dbReference type="EMBL" id="MBC6679527.1"/>
    </source>
</evidence>
<evidence type="ECO:0000313" key="3">
    <source>
        <dbReference type="Proteomes" id="UP000602647"/>
    </source>
</evidence>
<dbReference type="Gene3D" id="1.10.1040.20">
    <property type="entry name" value="ProC-like, C-terminal domain"/>
    <property type="match status" value="1"/>
</dbReference>